<accession>A0A8J6C933</accession>
<organism evidence="3 4">
    <name type="scientific">Diacronema lutheri</name>
    <name type="common">Unicellular marine alga</name>
    <name type="synonym">Monochrysis lutheri</name>
    <dbReference type="NCBI Taxonomy" id="2081491"/>
    <lineage>
        <taxon>Eukaryota</taxon>
        <taxon>Haptista</taxon>
        <taxon>Haptophyta</taxon>
        <taxon>Pavlovophyceae</taxon>
        <taxon>Pavlovales</taxon>
        <taxon>Pavlovaceae</taxon>
        <taxon>Diacronema</taxon>
    </lineage>
</organism>
<feature type="domain" description="Beta-carotene isomerase D27-like C-terminal" evidence="2">
    <location>
        <begin position="204"/>
        <end position="265"/>
    </location>
</feature>
<dbReference type="GO" id="GO:0005506">
    <property type="term" value="F:iron ion binding"/>
    <property type="evidence" value="ECO:0007669"/>
    <property type="project" value="InterPro"/>
</dbReference>
<dbReference type="OMA" id="DYETFEC"/>
<reference evidence="3" key="1">
    <citation type="submission" date="2021-05" db="EMBL/GenBank/DDBJ databases">
        <title>The genome of the haptophyte Pavlova lutheri (Diacronema luteri, Pavlovales) - a model for lipid biosynthesis in eukaryotic algae.</title>
        <authorList>
            <person name="Hulatt C.J."/>
            <person name="Posewitz M.C."/>
        </authorList>
    </citation>
    <scope>NUCLEOTIDE SEQUENCE</scope>
    <source>
        <strain evidence="3">NIVA-4/92</strain>
    </source>
</reference>
<dbReference type="AlphaFoldDB" id="A0A8J6C933"/>
<evidence type="ECO:0000313" key="3">
    <source>
        <dbReference type="EMBL" id="KAG8466072.1"/>
    </source>
</evidence>
<sequence length="330" mass="34678">MKSQPTFLAALLLGGAAGLVPPPPRARAGVAVGSRSPLAALSARALATTVGRSRGVGGLGRLLRVRRTAAPAPAPAALEQPAASGGVQPPEELVDDPFMLFMIAAFRIVVGHVVGYQARERFVGGEPGESYRGLVDVSRRLLAHSPEATTERVLGVLRMFPTQPQLLRPSRFWFELMAMFTPLLFPFLVGRCRPEPWVHPSGAVWTTRVKIEKCRFLEGAGCKGMCIGLCKQPTELFFNRELGLPVSLVPNFEDGSCTMTWGEPAFDGDMVGQDLSCYATCPMSGTAAVAVAMKAHSDAAAPAGATRRAAAAGGAAAPCAPPLLGPVRAP</sequence>
<dbReference type="Pfam" id="PF13225">
    <property type="entry name" value="D27-like_C"/>
    <property type="match status" value="1"/>
</dbReference>
<dbReference type="InterPro" id="IPR038938">
    <property type="entry name" value="D27-like"/>
</dbReference>
<dbReference type="PANTHER" id="PTHR33591">
    <property type="entry name" value="BETA-CAROTENE ISOMERASE D27"/>
    <property type="match status" value="1"/>
</dbReference>
<feature type="signal peptide" evidence="1">
    <location>
        <begin position="1"/>
        <end position="18"/>
    </location>
</feature>
<dbReference type="Proteomes" id="UP000751190">
    <property type="component" value="Unassembled WGS sequence"/>
</dbReference>
<dbReference type="PANTHER" id="PTHR33591:SF4">
    <property type="entry name" value="OS08G0114100 PROTEIN"/>
    <property type="match status" value="1"/>
</dbReference>
<gene>
    <name evidence="3" type="ORF">KFE25_005642</name>
</gene>
<dbReference type="EMBL" id="JAGTXO010000009">
    <property type="protein sequence ID" value="KAG8466072.1"/>
    <property type="molecule type" value="Genomic_DNA"/>
</dbReference>
<feature type="chain" id="PRO_5035152395" description="Beta-carotene isomerase D27-like C-terminal domain-containing protein" evidence="1">
    <location>
        <begin position="19"/>
        <end position="330"/>
    </location>
</feature>
<evidence type="ECO:0000259" key="2">
    <source>
        <dbReference type="Pfam" id="PF13225"/>
    </source>
</evidence>
<dbReference type="InterPro" id="IPR025114">
    <property type="entry name" value="D27-like_C"/>
</dbReference>
<keyword evidence="4" id="KW-1185">Reference proteome</keyword>
<proteinExistence type="predicted"/>
<dbReference type="OrthoDB" id="416096at2759"/>
<evidence type="ECO:0000313" key="4">
    <source>
        <dbReference type="Proteomes" id="UP000751190"/>
    </source>
</evidence>
<evidence type="ECO:0000256" key="1">
    <source>
        <dbReference type="SAM" id="SignalP"/>
    </source>
</evidence>
<keyword evidence="1" id="KW-0732">Signal</keyword>
<comment type="caution">
    <text evidence="3">The sequence shown here is derived from an EMBL/GenBank/DDBJ whole genome shotgun (WGS) entry which is preliminary data.</text>
</comment>
<name>A0A8J6C933_DIALT</name>
<protein>
    <recommendedName>
        <fullName evidence="2">Beta-carotene isomerase D27-like C-terminal domain-containing protein</fullName>
    </recommendedName>
</protein>